<gene>
    <name evidence="1" type="ORF">BV25DRAFT_1831937</name>
</gene>
<dbReference type="EMBL" id="MU277259">
    <property type="protein sequence ID" value="KAI0056729.1"/>
    <property type="molecule type" value="Genomic_DNA"/>
</dbReference>
<organism evidence="1 2">
    <name type="scientific">Artomyces pyxidatus</name>
    <dbReference type="NCBI Taxonomy" id="48021"/>
    <lineage>
        <taxon>Eukaryota</taxon>
        <taxon>Fungi</taxon>
        <taxon>Dikarya</taxon>
        <taxon>Basidiomycota</taxon>
        <taxon>Agaricomycotina</taxon>
        <taxon>Agaricomycetes</taxon>
        <taxon>Russulales</taxon>
        <taxon>Auriscalpiaceae</taxon>
        <taxon>Artomyces</taxon>
    </lineage>
</organism>
<evidence type="ECO:0000313" key="1">
    <source>
        <dbReference type="EMBL" id="KAI0056729.1"/>
    </source>
</evidence>
<comment type="caution">
    <text evidence="1">The sequence shown here is derived from an EMBL/GenBank/DDBJ whole genome shotgun (WGS) entry which is preliminary data.</text>
</comment>
<sequence>MASPTSNEFWAATFRARLSTLYPIHAHHAIPPGITPQTAEDETDAIKRVLADASAWRNSLVAPIMRLPPEIMSMIFEEYSSSELSPFRTWTTHAEYVRFRDYPKLIFGRQQLGWINVTHVCRRWREIALSTGTLWSVIDNSTIPRPFLDEILRRSLRSPLHFKIYTHCLKGNLLEDLENLIGADIGPRVQKLELYLSSVSPEASARRQEETRCLPLFLEYLWTQSTRVPRLESLTMEDYTESTSFLIRLKTENMPLLRSLTLDGPRLWTSSTVLHHMVHLDLGLYPDSPVHLHEIFQELRVVETINVVLIIDHSEWPSETAHSFSPVVLPRLTSLDFSALHISFLDLANILVVPATAHIKLHSLVRPTLPVSPFMHPIIRNFGGAARRPLALVFTTLPNTGLVLNLWVKALDWNRVWSASEEHIGCENSDGVQFAGDLPNFKLTFEEDSPELPPISRRTVPWQGLCLTELRDLAIQTEFAHVWTKHRWLATFREANKVTTLVARGTRAAISLLNALASPTIGKDVPPPSIQSDASLLPFLVVSEAQRACLGTSIADAQWDAAEPDALLFPQLDTIILRHLSVVYDEDRKVLANSDAFAILEALCERLEARRKQGAASVNLVEIPCFDDDQSRIAAVVDRLKAQAGVEAVRVVKIQLPAVYRYSEA</sequence>
<reference evidence="1" key="2">
    <citation type="journal article" date="2022" name="New Phytol.">
        <title>Evolutionary transition to the ectomycorrhizal habit in the genomes of a hyperdiverse lineage of mushroom-forming fungi.</title>
        <authorList>
            <person name="Looney B."/>
            <person name="Miyauchi S."/>
            <person name="Morin E."/>
            <person name="Drula E."/>
            <person name="Courty P.E."/>
            <person name="Kohler A."/>
            <person name="Kuo A."/>
            <person name="LaButti K."/>
            <person name="Pangilinan J."/>
            <person name="Lipzen A."/>
            <person name="Riley R."/>
            <person name="Andreopoulos W."/>
            <person name="He G."/>
            <person name="Johnson J."/>
            <person name="Nolan M."/>
            <person name="Tritt A."/>
            <person name="Barry K.W."/>
            <person name="Grigoriev I.V."/>
            <person name="Nagy L.G."/>
            <person name="Hibbett D."/>
            <person name="Henrissat B."/>
            <person name="Matheny P.B."/>
            <person name="Labbe J."/>
            <person name="Martin F.M."/>
        </authorList>
    </citation>
    <scope>NUCLEOTIDE SEQUENCE</scope>
    <source>
        <strain evidence="1">HHB10654</strain>
    </source>
</reference>
<dbReference type="Proteomes" id="UP000814140">
    <property type="component" value="Unassembled WGS sequence"/>
</dbReference>
<accession>A0ACB8SK15</accession>
<name>A0ACB8SK15_9AGAM</name>
<keyword evidence="2" id="KW-1185">Reference proteome</keyword>
<protein>
    <submittedName>
        <fullName evidence="1">Uncharacterized protein</fullName>
    </submittedName>
</protein>
<reference evidence="1" key="1">
    <citation type="submission" date="2021-03" db="EMBL/GenBank/DDBJ databases">
        <authorList>
            <consortium name="DOE Joint Genome Institute"/>
            <person name="Ahrendt S."/>
            <person name="Looney B.P."/>
            <person name="Miyauchi S."/>
            <person name="Morin E."/>
            <person name="Drula E."/>
            <person name="Courty P.E."/>
            <person name="Chicoki N."/>
            <person name="Fauchery L."/>
            <person name="Kohler A."/>
            <person name="Kuo A."/>
            <person name="Labutti K."/>
            <person name="Pangilinan J."/>
            <person name="Lipzen A."/>
            <person name="Riley R."/>
            <person name="Andreopoulos W."/>
            <person name="He G."/>
            <person name="Johnson J."/>
            <person name="Barry K.W."/>
            <person name="Grigoriev I.V."/>
            <person name="Nagy L."/>
            <person name="Hibbett D."/>
            <person name="Henrissat B."/>
            <person name="Matheny P.B."/>
            <person name="Labbe J."/>
            <person name="Martin F."/>
        </authorList>
    </citation>
    <scope>NUCLEOTIDE SEQUENCE</scope>
    <source>
        <strain evidence="1">HHB10654</strain>
    </source>
</reference>
<proteinExistence type="predicted"/>
<evidence type="ECO:0000313" key="2">
    <source>
        <dbReference type="Proteomes" id="UP000814140"/>
    </source>
</evidence>